<organism evidence="10 11">
    <name type="scientific">Streptococcus parasanguinis (strain ATCC 15912 / DSM 6778 / CIP 104372 / LMG 14537)</name>
    <dbReference type="NCBI Taxonomy" id="760570"/>
    <lineage>
        <taxon>Bacteria</taxon>
        <taxon>Bacillati</taxon>
        <taxon>Bacillota</taxon>
        <taxon>Bacilli</taxon>
        <taxon>Lactobacillales</taxon>
        <taxon>Streptococcaceae</taxon>
        <taxon>Streptococcus</taxon>
    </lineage>
</organism>
<keyword evidence="1 8" id="KW-0596">Phosphopantetheine</keyword>
<accession>F8DIB7</accession>
<protein>
    <recommendedName>
        <fullName evidence="8">Acyl carrier protein</fullName>
        <shortName evidence="8">ACP</shortName>
    </recommendedName>
</protein>
<evidence type="ECO:0000256" key="5">
    <source>
        <dbReference type="ARBA" id="ARBA00022832"/>
    </source>
</evidence>
<evidence type="ECO:0000256" key="8">
    <source>
        <dbReference type="HAMAP-Rule" id="MF_01217"/>
    </source>
</evidence>
<evidence type="ECO:0000256" key="3">
    <source>
        <dbReference type="ARBA" id="ARBA00022516"/>
    </source>
</evidence>
<evidence type="ECO:0000256" key="2">
    <source>
        <dbReference type="ARBA" id="ARBA00022490"/>
    </source>
</evidence>
<dbReference type="SUPFAM" id="SSF47336">
    <property type="entry name" value="ACP-like"/>
    <property type="match status" value="1"/>
</dbReference>
<dbReference type="KEGG" id="scp:HMPREF0833_11945"/>
<comment type="PTM">
    <text evidence="8">4'-phosphopantetheine is transferred from CoA to a specific serine of apo-ACP by AcpS. This modification is essential for activity because fatty acids are bound in thioester linkage to the sulfhydryl of the prosthetic group.</text>
</comment>
<evidence type="ECO:0000313" key="10">
    <source>
        <dbReference type="EMBL" id="AEH56976.1"/>
    </source>
</evidence>
<dbReference type="GO" id="GO:0000035">
    <property type="term" value="F:acyl binding"/>
    <property type="evidence" value="ECO:0007669"/>
    <property type="project" value="TreeGrafter"/>
</dbReference>
<comment type="similarity">
    <text evidence="8">Belongs to the acyl carrier protein (ACP) family.</text>
</comment>
<evidence type="ECO:0000256" key="1">
    <source>
        <dbReference type="ARBA" id="ARBA00022450"/>
    </source>
</evidence>
<feature type="modified residue" description="O-(pantetheine 4'-phosphoryl)serine" evidence="8">
    <location>
        <position position="52"/>
    </location>
</feature>
<keyword evidence="6 8" id="KW-0443">Lipid metabolism</keyword>
<dbReference type="HAMAP" id="MF_01217">
    <property type="entry name" value="Acyl_carrier"/>
    <property type="match status" value="1"/>
</dbReference>
<gene>
    <name evidence="8" type="primary">acpP</name>
    <name evidence="10" type="ordered locus">HMPREF0833_11945</name>
</gene>
<evidence type="ECO:0000259" key="9">
    <source>
        <dbReference type="PROSITE" id="PS50075"/>
    </source>
</evidence>
<dbReference type="NCBIfam" id="NF002150">
    <property type="entry name" value="PRK00982.1-4"/>
    <property type="match status" value="1"/>
</dbReference>
<dbReference type="Gene3D" id="1.10.1200.10">
    <property type="entry name" value="ACP-like"/>
    <property type="match status" value="1"/>
</dbReference>
<proteinExistence type="inferred from homology"/>
<name>F8DIB7_STREP</name>
<evidence type="ECO:0000256" key="4">
    <source>
        <dbReference type="ARBA" id="ARBA00022553"/>
    </source>
</evidence>
<dbReference type="PANTHER" id="PTHR20863">
    <property type="entry name" value="ACYL CARRIER PROTEIN"/>
    <property type="match status" value="1"/>
</dbReference>
<dbReference type="GO" id="GO:0009245">
    <property type="term" value="P:lipid A biosynthetic process"/>
    <property type="evidence" value="ECO:0007669"/>
    <property type="project" value="TreeGrafter"/>
</dbReference>
<comment type="function">
    <text evidence="8">Carrier of the growing fatty acid chain in fatty acid biosynthesis.</text>
</comment>
<keyword evidence="7 8" id="KW-0275">Fatty acid biosynthesis</keyword>
<dbReference type="GO" id="GO:0005829">
    <property type="term" value="C:cytosol"/>
    <property type="evidence" value="ECO:0007669"/>
    <property type="project" value="TreeGrafter"/>
</dbReference>
<dbReference type="InterPro" id="IPR009081">
    <property type="entry name" value="PP-bd_ACP"/>
</dbReference>
<keyword evidence="4 8" id="KW-0597">Phosphoprotein</keyword>
<dbReference type="NCBIfam" id="NF002148">
    <property type="entry name" value="PRK00982.1-2"/>
    <property type="match status" value="1"/>
</dbReference>
<dbReference type="AlphaFoldDB" id="F8DIB7"/>
<evidence type="ECO:0000313" key="11">
    <source>
        <dbReference type="Proteomes" id="UP000001502"/>
    </source>
</evidence>
<feature type="domain" description="Carrier" evidence="9">
    <location>
        <begin position="18"/>
        <end position="90"/>
    </location>
</feature>
<comment type="subcellular location">
    <subcellularLocation>
        <location evidence="8">Cytoplasm</location>
    </subcellularLocation>
</comment>
<dbReference type="InterPro" id="IPR003231">
    <property type="entry name" value="ACP"/>
</dbReference>
<dbReference type="HOGENOM" id="CLU_108696_5_0_9"/>
<dbReference type="InterPro" id="IPR036736">
    <property type="entry name" value="ACP-like_sf"/>
</dbReference>
<keyword evidence="3 8" id="KW-0444">Lipid biosynthesis</keyword>
<dbReference type="UniPathway" id="UPA00094"/>
<dbReference type="PANTHER" id="PTHR20863:SF62">
    <property type="entry name" value="ACYL CARRIER PROTEIN"/>
    <property type="match status" value="1"/>
</dbReference>
<reference evidence="11" key="1">
    <citation type="submission" date="2011-06" db="EMBL/GenBank/DDBJ databases">
        <title>Complete sequence of Streptococcus parasanguinis strain ATCC 15912.</title>
        <authorList>
            <person name="Muzny D."/>
            <person name="Qin X."/>
            <person name="Buhay C."/>
            <person name="Dugan-Rocha S."/>
            <person name="Ding Y."/>
            <person name="Chen G."/>
            <person name="Hawes A."/>
            <person name="Holder M."/>
            <person name="Jhangiani S."/>
            <person name="Johnson A."/>
            <person name="Khan Z."/>
            <person name="Li Z."/>
            <person name="Liu W."/>
            <person name="Liu X."/>
            <person name="Perez L."/>
            <person name="Shen H."/>
            <person name="Wang Q."/>
            <person name="Watt J."/>
            <person name="Xi L."/>
            <person name="Xin Y."/>
            <person name="Zhou J."/>
            <person name="Deng J."/>
            <person name="Jiang H."/>
            <person name="Liu Y."/>
            <person name="Qu J."/>
            <person name="Song X.-Z."/>
            <person name="Zhang L."/>
            <person name="Villasana D."/>
            <person name="Johnson A."/>
            <person name="Liu J."/>
            <person name="Liyanage D."/>
            <person name="Lorensuhewa L."/>
            <person name="Robinson T."/>
            <person name="Song A."/>
            <person name="Song B.-B."/>
            <person name="Dinh H."/>
            <person name="Thornton R."/>
            <person name="Coyle M."/>
            <person name="Francisco L."/>
            <person name="Jackson L."/>
            <person name="Javaid M."/>
            <person name="Korchina V."/>
            <person name="Kovar C."/>
            <person name="Mata R."/>
            <person name="Mathew T."/>
            <person name="Ngo R."/>
            <person name="Nguyen L."/>
            <person name="Nguyen N."/>
            <person name="Okwuonu G."/>
            <person name="Ongeri F."/>
            <person name="Pham C."/>
            <person name="Simmons D."/>
            <person name="Wilczek-Boney K."/>
            <person name="Hale W."/>
            <person name="Jakkamsetti A."/>
            <person name="Pham P."/>
            <person name="Ruth R."/>
            <person name="San Lucas F."/>
            <person name="Warren J."/>
            <person name="Zhang J."/>
            <person name="Zhao Z."/>
            <person name="Zhou C."/>
            <person name="Zhu D."/>
            <person name="Lee S."/>
            <person name="Bess C."/>
            <person name="Blankenburg K."/>
            <person name="Forbes L."/>
            <person name="Fu Q."/>
            <person name="Gubbala S."/>
            <person name="Hirani K."/>
            <person name="Jayaseelan J.C."/>
            <person name="Lara F."/>
            <person name="Munidasa M."/>
            <person name="Palculict T."/>
            <person name="Patil S."/>
            <person name="Pu L.-L."/>
            <person name="Saada N."/>
            <person name="Tang L."/>
            <person name="Weissenberger G."/>
            <person name="Zhu Y."/>
            <person name="Hemphill L."/>
            <person name="Shang Y."/>
            <person name="Youmans B."/>
            <person name="Ayvaz T."/>
            <person name="Ross M."/>
            <person name="Santibanez J."/>
            <person name="Aqrawi P."/>
            <person name="Gross S."/>
            <person name="Joshi V."/>
            <person name="Fowler G."/>
            <person name="Nazareth L."/>
            <person name="Reid J."/>
            <person name="Worley K."/>
            <person name="Petrosino J."/>
            <person name="Highlander S."/>
            <person name="Gibbs R."/>
        </authorList>
    </citation>
    <scope>NUCLEOTIDE SEQUENCE [LARGE SCALE GENOMIC DNA]</scope>
    <source>
        <strain evidence="11">ATCC 15912 / DSM 6778 / CIP 104372 / LMG 14537</strain>
    </source>
</reference>
<dbReference type="Pfam" id="PF00550">
    <property type="entry name" value="PP-binding"/>
    <property type="match status" value="1"/>
</dbReference>
<sequence>MWKHILKIYLLFLRRPIMAVFEKVQEIIVEELGKEPSEVTLESTFEDLEADSLDLFQVISEIEDAFDIQIETEEGLSTVGDLVAYVEEKTK</sequence>
<dbReference type="Proteomes" id="UP000001502">
    <property type="component" value="Chromosome"/>
</dbReference>
<comment type="pathway">
    <text evidence="8">Lipid metabolism; fatty acid biosynthesis.</text>
</comment>
<keyword evidence="5 8" id="KW-0276">Fatty acid metabolism</keyword>
<evidence type="ECO:0000256" key="6">
    <source>
        <dbReference type="ARBA" id="ARBA00023098"/>
    </source>
</evidence>
<dbReference type="EMBL" id="CP002843">
    <property type="protein sequence ID" value="AEH56976.1"/>
    <property type="molecule type" value="Genomic_DNA"/>
</dbReference>
<dbReference type="GO" id="GO:0000036">
    <property type="term" value="F:acyl carrier activity"/>
    <property type="evidence" value="ECO:0007669"/>
    <property type="project" value="UniProtKB-UniRule"/>
</dbReference>
<evidence type="ECO:0000256" key="7">
    <source>
        <dbReference type="ARBA" id="ARBA00023160"/>
    </source>
</evidence>
<dbReference type="GO" id="GO:0016020">
    <property type="term" value="C:membrane"/>
    <property type="evidence" value="ECO:0007669"/>
    <property type="project" value="GOC"/>
</dbReference>
<keyword evidence="2 8" id="KW-0963">Cytoplasm</keyword>
<dbReference type="PROSITE" id="PS50075">
    <property type="entry name" value="CARRIER"/>
    <property type="match status" value="1"/>
</dbReference>